<dbReference type="AlphaFoldDB" id="A0A1D1XCG8"/>
<feature type="transmembrane region" description="Helical" evidence="2">
    <location>
        <begin position="92"/>
        <end position="111"/>
    </location>
</feature>
<name>A0A1D1XCG8_9ARAE</name>
<accession>A0A1D1XCG8</accession>
<feature type="region of interest" description="Disordered" evidence="1">
    <location>
        <begin position="1"/>
        <end position="72"/>
    </location>
</feature>
<proteinExistence type="predicted"/>
<feature type="non-terminal residue" evidence="3">
    <location>
        <position position="1"/>
    </location>
</feature>
<keyword evidence="2" id="KW-0472">Membrane</keyword>
<keyword evidence="2" id="KW-0812">Transmembrane</keyword>
<feature type="region of interest" description="Disordered" evidence="1">
    <location>
        <begin position="264"/>
        <end position="370"/>
    </location>
</feature>
<sequence>DHSQNTQPQFDVYNDFNNNFQNNEKYDEESRNNTLTGPDGSHDPNSYATNDDRDLSGNKKSGKGTRQSMAGDHYVVNPKKGRKCALCSRKTCVIITFIILILLAAGMYFVWPRIPIVNPLLTPPPTQLGNAEITINPARVKMQMGFQLELDNRENWLPYKFNSFNINVLDTVTLKSIGSGVKKGFSIPGRAKSTISIPVSIDYSGTPQNDGILQNFVESCTQPQQHSLKLRFEITMFILGLDWIKKPTVSIPVVDFPCPYNLTRPSDPTLDQSGQSSPTQEPTAPPAAGAPNGGAPAPGQPPAAGAPAPATGQPPAAGAPAPATGQPPAAGAPAPATGQPPAAGAPAPATGQPPAAGAPAPATGQPPAAG</sequence>
<reference evidence="3" key="1">
    <citation type="submission" date="2015-07" db="EMBL/GenBank/DDBJ databases">
        <title>Transcriptome Assembly of Anthurium amnicola.</title>
        <authorList>
            <person name="Suzuki J."/>
        </authorList>
    </citation>
    <scope>NUCLEOTIDE SEQUENCE</scope>
</reference>
<gene>
    <name evidence="3" type="primary">KIAA0754_0</name>
    <name evidence="3" type="ORF">g.3764</name>
</gene>
<evidence type="ECO:0000256" key="1">
    <source>
        <dbReference type="SAM" id="MobiDB-lite"/>
    </source>
</evidence>
<evidence type="ECO:0000313" key="3">
    <source>
        <dbReference type="EMBL" id="JAT40100.1"/>
    </source>
</evidence>
<feature type="compositionally biased region" description="Polar residues" evidence="1">
    <location>
        <begin position="264"/>
        <end position="281"/>
    </location>
</feature>
<feature type="compositionally biased region" description="Low complexity" evidence="1">
    <location>
        <begin position="286"/>
        <end position="370"/>
    </location>
</feature>
<feature type="non-terminal residue" evidence="3">
    <location>
        <position position="370"/>
    </location>
</feature>
<protein>
    <submittedName>
        <fullName evidence="3">Uncharacterized protein KIAA0754</fullName>
    </submittedName>
</protein>
<dbReference type="EMBL" id="GDJX01027836">
    <property type="protein sequence ID" value="JAT40100.1"/>
    <property type="molecule type" value="Transcribed_RNA"/>
</dbReference>
<organism evidence="3">
    <name type="scientific">Anthurium amnicola</name>
    <dbReference type="NCBI Taxonomy" id="1678845"/>
    <lineage>
        <taxon>Eukaryota</taxon>
        <taxon>Viridiplantae</taxon>
        <taxon>Streptophyta</taxon>
        <taxon>Embryophyta</taxon>
        <taxon>Tracheophyta</taxon>
        <taxon>Spermatophyta</taxon>
        <taxon>Magnoliopsida</taxon>
        <taxon>Liliopsida</taxon>
        <taxon>Araceae</taxon>
        <taxon>Pothoideae</taxon>
        <taxon>Potheae</taxon>
        <taxon>Anthurium</taxon>
    </lineage>
</organism>
<keyword evidence="2" id="KW-1133">Transmembrane helix</keyword>
<evidence type="ECO:0000256" key="2">
    <source>
        <dbReference type="SAM" id="Phobius"/>
    </source>
</evidence>
<feature type="compositionally biased region" description="Low complexity" evidence="1">
    <location>
        <begin position="14"/>
        <end position="23"/>
    </location>
</feature>